<keyword evidence="1" id="KW-0812">Transmembrane</keyword>
<accession>A0AAE0K5K0</accession>
<reference evidence="2" key="1">
    <citation type="journal article" date="2023" name="Mol. Phylogenet. Evol.">
        <title>Genome-scale phylogeny and comparative genomics of the fungal order Sordariales.</title>
        <authorList>
            <person name="Hensen N."/>
            <person name="Bonometti L."/>
            <person name="Westerberg I."/>
            <person name="Brannstrom I.O."/>
            <person name="Guillou S."/>
            <person name="Cros-Aarteil S."/>
            <person name="Calhoun S."/>
            <person name="Haridas S."/>
            <person name="Kuo A."/>
            <person name="Mondo S."/>
            <person name="Pangilinan J."/>
            <person name="Riley R."/>
            <person name="LaButti K."/>
            <person name="Andreopoulos B."/>
            <person name="Lipzen A."/>
            <person name="Chen C."/>
            <person name="Yan M."/>
            <person name="Daum C."/>
            <person name="Ng V."/>
            <person name="Clum A."/>
            <person name="Steindorff A."/>
            <person name="Ohm R.A."/>
            <person name="Martin F."/>
            <person name="Silar P."/>
            <person name="Natvig D.O."/>
            <person name="Lalanne C."/>
            <person name="Gautier V."/>
            <person name="Ament-Velasquez S.L."/>
            <person name="Kruys A."/>
            <person name="Hutchinson M.I."/>
            <person name="Powell A.J."/>
            <person name="Barry K."/>
            <person name="Miller A.N."/>
            <person name="Grigoriev I.V."/>
            <person name="Debuchy R."/>
            <person name="Gladieux P."/>
            <person name="Hiltunen Thoren M."/>
            <person name="Johannesson H."/>
        </authorList>
    </citation>
    <scope>NUCLEOTIDE SEQUENCE</scope>
    <source>
        <strain evidence="2">CBS 232.78</strain>
    </source>
</reference>
<comment type="caution">
    <text evidence="2">The sequence shown here is derived from an EMBL/GenBank/DDBJ whole genome shotgun (WGS) entry which is preliminary data.</text>
</comment>
<gene>
    <name evidence="2" type="ORF">B0H63DRAFT_317592</name>
</gene>
<name>A0AAE0K5K0_9PEZI</name>
<evidence type="ECO:0000313" key="2">
    <source>
        <dbReference type="EMBL" id="KAK3370508.1"/>
    </source>
</evidence>
<reference evidence="2" key="2">
    <citation type="submission" date="2023-06" db="EMBL/GenBank/DDBJ databases">
        <authorList>
            <consortium name="Lawrence Berkeley National Laboratory"/>
            <person name="Haridas S."/>
            <person name="Hensen N."/>
            <person name="Bonometti L."/>
            <person name="Westerberg I."/>
            <person name="Brannstrom I.O."/>
            <person name="Guillou S."/>
            <person name="Cros-Aarteil S."/>
            <person name="Calhoun S."/>
            <person name="Kuo A."/>
            <person name="Mondo S."/>
            <person name="Pangilinan J."/>
            <person name="Riley R."/>
            <person name="LaButti K."/>
            <person name="Andreopoulos B."/>
            <person name="Lipzen A."/>
            <person name="Chen C."/>
            <person name="Yanf M."/>
            <person name="Daum C."/>
            <person name="Ng V."/>
            <person name="Clum A."/>
            <person name="Steindorff A."/>
            <person name="Ohm R."/>
            <person name="Martin F."/>
            <person name="Silar P."/>
            <person name="Natvig D."/>
            <person name="Lalanne C."/>
            <person name="Gautier V."/>
            <person name="Ament-velasquez S.L."/>
            <person name="Kruys A."/>
            <person name="Hutchinson M.I."/>
            <person name="Powell A.J."/>
            <person name="Barry K."/>
            <person name="Miller A.N."/>
            <person name="Grigoriev I.V."/>
            <person name="Debuchy R."/>
            <person name="Gladieux P."/>
            <person name="Thoren M.H."/>
            <person name="Johannesson H."/>
        </authorList>
    </citation>
    <scope>NUCLEOTIDE SEQUENCE</scope>
    <source>
        <strain evidence="2">CBS 232.78</strain>
    </source>
</reference>
<dbReference type="AlphaFoldDB" id="A0AAE0K5K0"/>
<dbReference type="Proteomes" id="UP001285441">
    <property type="component" value="Unassembled WGS sequence"/>
</dbReference>
<feature type="transmembrane region" description="Helical" evidence="1">
    <location>
        <begin position="6"/>
        <end position="25"/>
    </location>
</feature>
<protein>
    <submittedName>
        <fullName evidence="2">Uncharacterized protein</fullName>
    </submittedName>
</protein>
<proteinExistence type="predicted"/>
<keyword evidence="1" id="KW-0472">Membrane</keyword>
<feature type="transmembrane region" description="Helical" evidence="1">
    <location>
        <begin position="37"/>
        <end position="56"/>
    </location>
</feature>
<keyword evidence="1" id="KW-1133">Transmembrane helix</keyword>
<evidence type="ECO:0000256" key="1">
    <source>
        <dbReference type="SAM" id="Phobius"/>
    </source>
</evidence>
<dbReference type="EMBL" id="JAULSW010000009">
    <property type="protein sequence ID" value="KAK3370508.1"/>
    <property type="molecule type" value="Genomic_DNA"/>
</dbReference>
<keyword evidence="3" id="KW-1185">Reference proteome</keyword>
<evidence type="ECO:0000313" key="3">
    <source>
        <dbReference type="Proteomes" id="UP001285441"/>
    </source>
</evidence>
<sequence>MGADMGGLPICFLPLGLLVGPGKHFDQRYSSIQRVVFIRLLFFSMLRPSFIVGFVFPSSQPSDQVFQRETYSHPGSQWVVFFCAVLFILLYRQY</sequence>
<organism evidence="2 3">
    <name type="scientific">Podospora didyma</name>
    <dbReference type="NCBI Taxonomy" id="330526"/>
    <lineage>
        <taxon>Eukaryota</taxon>
        <taxon>Fungi</taxon>
        <taxon>Dikarya</taxon>
        <taxon>Ascomycota</taxon>
        <taxon>Pezizomycotina</taxon>
        <taxon>Sordariomycetes</taxon>
        <taxon>Sordariomycetidae</taxon>
        <taxon>Sordariales</taxon>
        <taxon>Podosporaceae</taxon>
        <taxon>Podospora</taxon>
    </lineage>
</organism>
<feature type="transmembrane region" description="Helical" evidence="1">
    <location>
        <begin position="76"/>
        <end position="92"/>
    </location>
</feature>